<organism evidence="1 2">
    <name type="scientific">Shewanella gelidii</name>
    <dbReference type="NCBI Taxonomy" id="1642821"/>
    <lineage>
        <taxon>Bacteria</taxon>
        <taxon>Pseudomonadati</taxon>
        <taxon>Pseudomonadota</taxon>
        <taxon>Gammaproteobacteria</taxon>
        <taxon>Alteromonadales</taxon>
        <taxon>Shewanellaceae</taxon>
        <taxon>Shewanella</taxon>
    </lineage>
</organism>
<accession>A0A917JWV4</accession>
<sequence length="198" mass="22595">MKHTPQAHNKSRSERPFAALNRARWNHYLENPSSQLMLQTKCGKATQKRFLVDIAVVMDTLVSNMCLRTRKVGTIAKNGFFLFTWDTIAKKAGLPVWRVKQCASRIIENGWLESTQPRGTNAKQEYVCLASIKRITYKYIEQTGLKKAFIDAHAAAKKSVEKLAKRYQTKVKYLLTPITLLAKFEARRSTQRPVAPPS</sequence>
<protein>
    <submittedName>
        <fullName evidence="1">Uncharacterized protein</fullName>
    </submittedName>
</protein>
<comment type="caution">
    <text evidence="1">The sequence shown here is derived from an EMBL/GenBank/DDBJ whole genome shotgun (WGS) entry which is preliminary data.</text>
</comment>
<evidence type="ECO:0000313" key="1">
    <source>
        <dbReference type="EMBL" id="GGI85866.1"/>
    </source>
</evidence>
<dbReference type="RefSeq" id="WP_188921226.1">
    <property type="nucleotide sequence ID" value="NZ_BMPZ01000006.1"/>
</dbReference>
<dbReference type="EMBL" id="BMPZ01000006">
    <property type="protein sequence ID" value="GGI85866.1"/>
    <property type="molecule type" value="Genomic_DNA"/>
</dbReference>
<keyword evidence="2" id="KW-1185">Reference proteome</keyword>
<reference evidence="1" key="2">
    <citation type="submission" date="2020-09" db="EMBL/GenBank/DDBJ databases">
        <authorList>
            <person name="Sun Q."/>
            <person name="Ohkuma M."/>
        </authorList>
    </citation>
    <scope>NUCLEOTIDE SEQUENCE</scope>
    <source>
        <strain evidence="1">JCM 30804</strain>
    </source>
</reference>
<evidence type="ECO:0000313" key="2">
    <source>
        <dbReference type="Proteomes" id="UP000613743"/>
    </source>
</evidence>
<gene>
    <name evidence="1" type="ORF">GCM10009332_23960</name>
</gene>
<proteinExistence type="predicted"/>
<reference evidence="1" key="1">
    <citation type="journal article" date="2014" name="Int. J. Syst. Evol. Microbiol.">
        <title>Complete genome sequence of Corynebacterium casei LMG S-19264T (=DSM 44701T), isolated from a smear-ripened cheese.</title>
        <authorList>
            <consortium name="US DOE Joint Genome Institute (JGI-PGF)"/>
            <person name="Walter F."/>
            <person name="Albersmeier A."/>
            <person name="Kalinowski J."/>
            <person name="Ruckert C."/>
        </authorList>
    </citation>
    <scope>NUCLEOTIDE SEQUENCE</scope>
    <source>
        <strain evidence="1">JCM 30804</strain>
    </source>
</reference>
<dbReference type="AlphaFoldDB" id="A0A917JWV4"/>
<dbReference type="Proteomes" id="UP000613743">
    <property type="component" value="Unassembled WGS sequence"/>
</dbReference>
<name>A0A917JWV4_9GAMM</name>